<dbReference type="SUPFAM" id="SSF81342">
    <property type="entry name" value="Transmembrane di-heme cytochromes"/>
    <property type="match status" value="1"/>
</dbReference>
<dbReference type="AlphaFoldDB" id="A0A4P5NNG4"/>
<keyword evidence="1" id="KW-1133">Transmembrane helix</keyword>
<organism evidence="2 3">
    <name type="scientific">Komagataeibacter diospyri</name>
    <dbReference type="NCBI Taxonomy" id="1932662"/>
    <lineage>
        <taxon>Bacteria</taxon>
        <taxon>Pseudomonadati</taxon>
        <taxon>Pseudomonadota</taxon>
        <taxon>Alphaproteobacteria</taxon>
        <taxon>Acetobacterales</taxon>
        <taxon>Acetobacteraceae</taxon>
        <taxon>Komagataeibacter</taxon>
    </lineage>
</organism>
<reference evidence="3" key="1">
    <citation type="submission" date="2017-01" db="EMBL/GenBank/DDBJ databases">
        <title>Komagataeibacter sp. MSKU9 whole genome sequencing project.</title>
        <authorList>
            <person name="Matsutani M."/>
            <person name="Naloka K."/>
            <person name="Theeragool G."/>
            <person name="Yakushi T."/>
            <person name="Matsushita K."/>
        </authorList>
    </citation>
    <scope>NUCLEOTIDE SEQUENCE [LARGE SCALE GENOMIC DNA]</scope>
    <source>
        <strain evidence="3">MSKU9</strain>
    </source>
</reference>
<dbReference type="GO" id="GO:0016020">
    <property type="term" value="C:membrane"/>
    <property type="evidence" value="ECO:0007669"/>
    <property type="project" value="InterPro"/>
</dbReference>
<keyword evidence="1" id="KW-0472">Membrane</keyword>
<name>A0A4P5NNG4_9PROT</name>
<evidence type="ECO:0000313" key="3">
    <source>
        <dbReference type="Proteomes" id="UP000315095"/>
    </source>
</evidence>
<keyword evidence="3" id="KW-1185">Reference proteome</keyword>
<feature type="transmembrane region" description="Helical" evidence="1">
    <location>
        <begin position="104"/>
        <end position="124"/>
    </location>
</feature>
<dbReference type="GO" id="GO:0022904">
    <property type="term" value="P:respiratory electron transport chain"/>
    <property type="evidence" value="ECO:0007669"/>
    <property type="project" value="InterPro"/>
</dbReference>
<sequence>MKTGMTHETLPARRRYDAPTVFFYWSCAAIIMLQFISADIWGLFHNPLRHQLLVSHLTAGMVPSSATARAHRVADRVGATDVRIRPLAGLSLGLLHQPHQWNCWLIIFLATGHALAACFHYFTLRDNVLQRMFMTGNISNGRK</sequence>
<comment type="caution">
    <text evidence="2">The sequence shown here is derived from an EMBL/GenBank/DDBJ whole genome shotgun (WGS) entry which is preliminary data.</text>
</comment>
<protein>
    <submittedName>
        <fullName evidence="2">Cytochrome B561</fullName>
    </submittedName>
</protein>
<keyword evidence="1" id="KW-0812">Transmembrane</keyword>
<dbReference type="EMBL" id="BDLU01000006">
    <property type="protein sequence ID" value="GCE82017.1"/>
    <property type="molecule type" value="Genomic_DNA"/>
</dbReference>
<accession>A0A4P5NZ82</accession>
<dbReference type="RefSeq" id="WP_227000601.1">
    <property type="nucleotide sequence ID" value="NZ_BDLU01000006.1"/>
</dbReference>
<feature type="transmembrane region" description="Helical" evidence="1">
    <location>
        <begin position="21"/>
        <end position="44"/>
    </location>
</feature>
<gene>
    <name evidence="2" type="ORF">MSKU9_0158</name>
</gene>
<evidence type="ECO:0000256" key="1">
    <source>
        <dbReference type="SAM" id="Phobius"/>
    </source>
</evidence>
<dbReference type="InterPro" id="IPR016174">
    <property type="entry name" value="Di-haem_cyt_TM"/>
</dbReference>
<dbReference type="Proteomes" id="UP000315095">
    <property type="component" value="Unassembled WGS sequence"/>
</dbReference>
<proteinExistence type="predicted"/>
<evidence type="ECO:0000313" key="2">
    <source>
        <dbReference type="EMBL" id="GCE82017.1"/>
    </source>
</evidence>
<accession>A0A4P5NNG4</accession>